<accession>A0AC34FJF3</accession>
<sequence>MYSDGFEPPRSGRGKFIELPPVTTQRYVTSEIYQDSPATVYRPTIENTQILTTTTVKNSYLNQSYYEETRIDCTPGMCSHPYALFRWFELALFFIIHWLVQITCARTTCTMILNEFGYKAYGQALVLCIITLLAAMCALILIAYSLNFHKARAQLILNFERLYAVLGIVLMIICGIVGSYHAAQTTDPEYNLIGRGEAGIRPQWIAAAVIEFITAIIFVADLMGQRRPGFPFVYNRYSKSDETEKHRKHEEKLLKEQELRERYY</sequence>
<dbReference type="WBParaSite" id="ES5_v2.g17390.t1">
    <property type="protein sequence ID" value="ES5_v2.g17390.t1"/>
    <property type="gene ID" value="ES5_v2.g17390"/>
</dbReference>
<organism evidence="1 2">
    <name type="scientific">Panagrolaimus sp. ES5</name>
    <dbReference type="NCBI Taxonomy" id="591445"/>
    <lineage>
        <taxon>Eukaryota</taxon>
        <taxon>Metazoa</taxon>
        <taxon>Ecdysozoa</taxon>
        <taxon>Nematoda</taxon>
        <taxon>Chromadorea</taxon>
        <taxon>Rhabditida</taxon>
        <taxon>Tylenchina</taxon>
        <taxon>Panagrolaimomorpha</taxon>
        <taxon>Panagrolaimoidea</taxon>
        <taxon>Panagrolaimidae</taxon>
        <taxon>Panagrolaimus</taxon>
    </lineage>
</organism>
<evidence type="ECO:0000313" key="2">
    <source>
        <dbReference type="WBParaSite" id="ES5_v2.g17390.t1"/>
    </source>
</evidence>
<name>A0AC34FJF3_9BILA</name>
<dbReference type="Proteomes" id="UP000887579">
    <property type="component" value="Unplaced"/>
</dbReference>
<reference evidence="2" key="1">
    <citation type="submission" date="2022-11" db="UniProtKB">
        <authorList>
            <consortium name="WormBaseParasite"/>
        </authorList>
    </citation>
    <scope>IDENTIFICATION</scope>
</reference>
<protein>
    <submittedName>
        <fullName evidence="2">Uncharacterized protein</fullName>
    </submittedName>
</protein>
<evidence type="ECO:0000313" key="1">
    <source>
        <dbReference type="Proteomes" id="UP000887579"/>
    </source>
</evidence>
<proteinExistence type="predicted"/>